<feature type="chain" id="PRO_5042152261" evidence="1">
    <location>
        <begin position="27"/>
        <end position="150"/>
    </location>
</feature>
<dbReference type="EMBL" id="JAHWGI010001439">
    <property type="protein sequence ID" value="KAK3932673.1"/>
    <property type="molecule type" value="Genomic_DNA"/>
</dbReference>
<dbReference type="AlphaFoldDB" id="A0AAE1LUK8"/>
<evidence type="ECO:0000256" key="1">
    <source>
        <dbReference type="SAM" id="SignalP"/>
    </source>
</evidence>
<gene>
    <name evidence="2" type="ORF">KUF71_002643</name>
</gene>
<accession>A0AAE1LUK8</accession>
<proteinExistence type="predicted"/>
<comment type="caution">
    <text evidence="2">The sequence shown here is derived from an EMBL/GenBank/DDBJ whole genome shotgun (WGS) entry which is preliminary data.</text>
</comment>
<sequence>MDNEEETDHRLWLIRLLLLILKKRLCVKTLAPIRINGYLDVTIPRMNSTVFWLHFRMMPKVYEALERRLAKQNHYGCSVIPVCNQLLVTLSVGDRFDVGKSSASNSVFVVFPKMSSTDHFMMKYCHVSRNFMLGEDFLMSFEQWMELISR</sequence>
<dbReference type="Proteomes" id="UP001219518">
    <property type="component" value="Unassembled WGS sequence"/>
</dbReference>
<keyword evidence="3" id="KW-1185">Reference proteome</keyword>
<name>A0AAE1LUK8_9NEOP</name>
<evidence type="ECO:0000313" key="2">
    <source>
        <dbReference type="EMBL" id="KAK3932673.1"/>
    </source>
</evidence>
<reference evidence="2" key="1">
    <citation type="submission" date="2021-07" db="EMBL/GenBank/DDBJ databases">
        <authorList>
            <person name="Catto M.A."/>
            <person name="Jacobson A."/>
            <person name="Kennedy G."/>
            <person name="Labadie P."/>
            <person name="Hunt B.G."/>
            <person name="Srinivasan R."/>
        </authorList>
    </citation>
    <scope>NUCLEOTIDE SEQUENCE</scope>
    <source>
        <strain evidence="2">PL_HMW_Pooled</strain>
        <tissue evidence="2">Head</tissue>
    </source>
</reference>
<evidence type="ECO:0000313" key="3">
    <source>
        <dbReference type="Proteomes" id="UP001219518"/>
    </source>
</evidence>
<feature type="signal peptide" evidence="1">
    <location>
        <begin position="1"/>
        <end position="26"/>
    </location>
</feature>
<keyword evidence="1" id="KW-0732">Signal</keyword>
<reference evidence="2" key="2">
    <citation type="journal article" date="2023" name="BMC Genomics">
        <title>Pest status, molecular evolution, and epigenetic factors derived from the genome assembly of Frankliniella fusca, a thysanopteran phytovirus vector.</title>
        <authorList>
            <person name="Catto M.A."/>
            <person name="Labadie P.E."/>
            <person name="Jacobson A.L."/>
            <person name="Kennedy G.G."/>
            <person name="Srinivasan R."/>
            <person name="Hunt B.G."/>
        </authorList>
    </citation>
    <scope>NUCLEOTIDE SEQUENCE</scope>
    <source>
        <strain evidence="2">PL_HMW_Pooled</strain>
    </source>
</reference>
<organism evidence="2 3">
    <name type="scientific">Frankliniella fusca</name>
    <dbReference type="NCBI Taxonomy" id="407009"/>
    <lineage>
        <taxon>Eukaryota</taxon>
        <taxon>Metazoa</taxon>
        <taxon>Ecdysozoa</taxon>
        <taxon>Arthropoda</taxon>
        <taxon>Hexapoda</taxon>
        <taxon>Insecta</taxon>
        <taxon>Pterygota</taxon>
        <taxon>Neoptera</taxon>
        <taxon>Paraneoptera</taxon>
        <taxon>Thysanoptera</taxon>
        <taxon>Terebrantia</taxon>
        <taxon>Thripoidea</taxon>
        <taxon>Thripidae</taxon>
        <taxon>Frankliniella</taxon>
    </lineage>
</organism>
<protein>
    <submittedName>
        <fullName evidence="2">60S ribosomal export protein NMD3</fullName>
    </submittedName>
</protein>